<keyword evidence="1" id="KW-0862">Zinc</keyword>
<evidence type="ECO:0000313" key="4">
    <source>
        <dbReference type="Proteomes" id="UP000231279"/>
    </source>
</evidence>
<name>A0A2G9H0G9_9LAMI</name>
<keyword evidence="1" id="KW-0479">Metal-binding</keyword>
<dbReference type="PANTHER" id="PTHR33325">
    <property type="entry name" value="ZINC FINGER, CCHC-TYPE-RELATED"/>
    <property type="match status" value="1"/>
</dbReference>
<dbReference type="GO" id="GO:0008270">
    <property type="term" value="F:zinc ion binding"/>
    <property type="evidence" value="ECO:0007669"/>
    <property type="project" value="UniProtKB-KW"/>
</dbReference>
<accession>A0A2G9H0G9</accession>
<keyword evidence="1" id="KW-0863">Zinc-finger</keyword>
<dbReference type="Gene3D" id="4.10.60.10">
    <property type="entry name" value="Zinc finger, CCHC-type"/>
    <property type="match status" value="1"/>
</dbReference>
<evidence type="ECO:0000259" key="2">
    <source>
        <dbReference type="PROSITE" id="PS50158"/>
    </source>
</evidence>
<dbReference type="AlphaFoldDB" id="A0A2G9H0G9"/>
<dbReference type="InterPro" id="IPR001878">
    <property type="entry name" value="Znf_CCHC"/>
</dbReference>
<comment type="caution">
    <text evidence="3">The sequence shown here is derived from an EMBL/GenBank/DDBJ whole genome shotgun (WGS) entry which is preliminary data.</text>
</comment>
<dbReference type="PROSITE" id="PS50158">
    <property type="entry name" value="ZF_CCHC"/>
    <property type="match status" value="1"/>
</dbReference>
<evidence type="ECO:0000313" key="3">
    <source>
        <dbReference type="EMBL" id="PIN11024.1"/>
    </source>
</evidence>
<protein>
    <recommendedName>
        <fullName evidence="2">CCHC-type domain-containing protein</fullName>
    </recommendedName>
</protein>
<dbReference type="Proteomes" id="UP000231279">
    <property type="component" value="Unassembled WGS sequence"/>
</dbReference>
<dbReference type="OrthoDB" id="1737433at2759"/>
<feature type="domain" description="CCHC-type" evidence="2">
    <location>
        <begin position="234"/>
        <end position="247"/>
    </location>
</feature>
<keyword evidence="4" id="KW-1185">Reference proteome</keyword>
<reference evidence="4" key="1">
    <citation type="journal article" date="2018" name="Gigascience">
        <title>Genome assembly of the Pink Ipe (Handroanthus impetiginosus, Bignoniaceae), a highly valued, ecologically keystone Neotropical timber forest tree.</title>
        <authorList>
            <person name="Silva-Junior O.B."/>
            <person name="Grattapaglia D."/>
            <person name="Novaes E."/>
            <person name="Collevatti R.G."/>
        </authorList>
    </citation>
    <scope>NUCLEOTIDE SEQUENCE [LARGE SCALE GENOMIC DNA]</scope>
    <source>
        <strain evidence="4">cv. UFG-1</strain>
    </source>
</reference>
<organism evidence="3 4">
    <name type="scientific">Handroanthus impetiginosus</name>
    <dbReference type="NCBI Taxonomy" id="429701"/>
    <lineage>
        <taxon>Eukaryota</taxon>
        <taxon>Viridiplantae</taxon>
        <taxon>Streptophyta</taxon>
        <taxon>Embryophyta</taxon>
        <taxon>Tracheophyta</taxon>
        <taxon>Spermatophyta</taxon>
        <taxon>Magnoliopsida</taxon>
        <taxon>eudicotyledons</taxon>
        <taxon>Gunneridae</taxon>
        <taxon>Pentapetalae</taxon>
        <taxon>asterids</taxon>
        <taxon>lamiids</taxon>
        <taxon>Lamiales</taxon>
        <taxon>Bignoniaceae</taxon>
        <taxon>Crescentiina</taxon>
        <taxon>Tabebuia alliance</taxon>
        <taxon>Handroanthus</taxon>
    </lineage>
</organism>
<dbReference type="GO" id="GO:0003676">
    <property type="term" value="F:nucleic acid binding"/>
    <property type="evidence" value="ECO:0007669"/>
    <property type="project" value="InterPro"/>
</dbReference>
<proteinExistence type="predicted"/>
<sequence>MSNLTKLEFEALDITGKNYLSWVLDVEIYLDAKGRGAAIIAENEISSQDKTKAMIFLRHHLHEGLKAEYLKVKDPLELWNNLKECYDHQKTVILPKVRYDWMHLRLQDFKSVSDYNSIVFKISSQLKLCEKNIIDEDLLEKTFSTFDASNVLLQQQYLNAAVFNKLGSGQNQGHNNARGCGLGRGHGHGRGRNNYHYRSGNNYNSYHQKWINNDKKEKDKGGQSNPSRDKENICYRCGMKGHYSRTCHTPKHLVKLYQDSIKGKNTETNFTHHNNNSNYDVEANFAYKDDDFKGLDDITHLDMVDFFESHEERTRDENNV</sequence>
<dbReference type="PANTHER" id="PTHR33325:SF11">
    <property type="entry name" value="COLD SHOCK DOMAIN-CONTAINING PROTEIN 4-LIKE"/>
    <property type="match status" value="1"/>
</dbReference>
<dbReference type="EMBL" id="NKXS01003056">
    <property type="protein sequence ID" value="PIN11024.1"/>
    <property type="molecule type" value="Genomic_DNA"/>
</dbReference>
<gene>
    <name evidence="3" type="ORF">CDL12_16378</name>
</gene>
<dbReference type="InterPro" id="IPR036875">
    <property type="entry name" value="Znf_CCHC_sf"/>
</dbReference>
<dbReference type="SUPFAM" id="SSF57756">
    <property type="entry name" value="Retrovirus zinc finger-like domains"/>
    <property type="match status" value="1"/>
</dbReference>
<evidence type="ECO:0000256" key="1">
    <source>
        <dbReference type="PROSITE-ProRule" id="PRU00047"/>
    </source>
</evidence>